<dbReference type="Gene3D" id="3.40.50.1820">
    <property type="entry name" value="alpha/beta hydrolase"/>
    <property type="match status" value="1"/>
</dbReference>
<comment type="subcellular location">
    <subcellularLocation>
        <location evidence="1">Secreted</location>
    </subcellularLocation>
</comment>
<keyword evidence="4" id="KW-0964">Secreted</keyword>
<dbReference type="Ensembl" id="ENSCINT00000009596.3">
    <property type="protein sequence ID" value="ENSCINP00000009596.3"/>
    <property type="gene ID" value="ENSCING00000004635.3"/>
</dbReference>
<evidence type="ECO:0000313" key="14">
    <source>
        <dbReference type="Proteomes" id="UP000008144"/>
    </source>
</evidence>
<evidence type="ECO:0000256" key="5">
    <source>
        <dbReference type="ARBA" id="ARBA00022801"/>
    </source>
</evidence>
<evidence type="ECO:0000259" key="10">
    <source>
        <dbReference type="Pfam" id="PF00135"/>
    </source>
</evidence>
<dbReference type="CTD" id="43"/>
<dbReference type="CDD" id="cd00312">
    <property type="entry name" value="Esterase_lipase"/>
    <property type="match status" value="1"/>
</dbReference>
<feature type="domain" description="Acetylcholinesterase tetramerisation" evidence="11">
    <location>
        <begin position="580"/>
        <end position="616"/>
    </location>
</feature>
<dbReference type="InterPro" id="IPR029058">
    <property type="entry name" value="AB_hydrolase_fold"/>
</dbReference>
<organism evidence="12">
    <name type="scientific">Ciona intestinalis</name>
    <name type="common">Transparent sea squirt</name>
    <name type="synonym">Ascidia intestinalis</name>
    <dbReference type="NCBI Taxonomy" id="7719"/>
    <lineage>
        <taxon>Eukaryota</taxon>
        <taxon>Metazoa</taxon>
        <taxon>Chordata</taxon>
        <taxon>Tunicata</taxon>
        <taxon>Ascidiacea</taxon>
        <taxon>Phlebobranchia</taxon>
        <taxon>Cionidae</taxon>
        <taxon>Ciona</taxon>
    </lineage>
</organism>
<dbReference type="AlphaFoldDB" id="B1H3L8"/>
<evidence type="ECO:0000313" key="12">
    <source>
        <dbReference type="EMBL" id="DAA06143.1"/>
    </source>
</evidence>
<comment type="similarity">
    <text evidence="2 9">Belongs to the type-B carboxylesterase/lipase family.</text>
</comment>
<dbReference type="InterPro" id="IPR050654">
    <property type="entry name" value="AChE-related_enzymes"/>
</dbReference>
<dbReference type="InterPro" id="IPR019826">
    <property type="entry name" value="Carboxylesterase_B_AS"/>
</dbReference>
<keyword evidence="14" id="KW-1185">Reference proteome</keyword>
<dbReference type="STRING" id="7719.ENSCINP00000009596"/>
<dbReference type="Pfam" id="PF00135">
    <property type="entry name" value="COesterase"/>
    <property type="match status" value="1"/>
</dbReference>
<feature type="signal peptide" evidence="9">
    <location>
        <begin position="1"/>
        <end position="25"/>
    </location>
</feature>
<protein>
    <recommendedName>
        <fullName evidence="9">Carboxylic ester hydrolase</fullName>
        <ecNumber evidence="9">3.1.1.-</ecNumber>
    </recommendedName>
</protein>
<feature type="active site" description="Acyl-ester intermediate" evidence="8">
    <location>
        <position position="229"/>
    </location>
</feature>
<dbReference type="GeneTree" id="ENSGT00940000164234"/>
<dbReference type="EMBL" id="EAAA01001051">
    <property type="status" value="NOT_ANNOTATED_CDS"/>
    <property type="molecule type" value="Genomic_DNA"/>
</dbReference>
<evidence type="ECO:0000313" key="13">
    <source>
        <dbReference type="Ensembl" id="ENSCINP00000009596.3"/>
    </source>
</evidence>
<dbReference type="InterPro" id="IPR000997">
    <property type="entry name" value="Cholinesterase"/>
</dbReference>
<reference evidence="12" key="2">
    <citation type="journal article" date="2008" name="FEBS J.">
        <title>Acetylcholinesterase from the invertebrate Ciona intestinalis is capable of assembling into asymmetric forms when co-expressed with vertebrate collagenic tail peptide.</title>
        <authorList>
            <person name="Frederick A."/>
            <person name="Tsigelny I."/>
            <person name="Cohenour F."/>
            <person name="Spiker C."/>
            <person name="Krejci E."/>
            <person name="Chatonnet A."/>
            <person name="Bourgoin S."/>
            <person name="Richards G."/>
            <person name="Allen T."/>
            <person name="Whitlock M.H."/>
            <person name="Pezzementi L."/>
        </authorList>
    </citation>
    <scope>NUCLEOTIDE SEQUENCE</scope>
</reference>
<dbReference type="GO" id="GO:0005886">
    <property type="term" value="C:plasma membrane"/>
    <property type="evidence" value="ECO:0000318"/>
    <property type="project" value="GO_Central"/>
</dbReference>
<reference evidence="13" key="3">
    <citation type="journal article" date="2008" name="Genome Biol.">
        <title>Improved genome assembly and evidence-based global gene model set for the chordate Ciona intestinalis: new insight into intron and operon populations.</title>
        <authorList>
            <person name="Satou Y."/>
            <person name="Mineta K."/>
            <person name="Ogasawara M."/>
            <person name="Sasakura Y."/>
            <person name="Shoguchi E."/>
            <person name="Ueno K."/>
            <person name="Yamada L."/>
            <person name="Matsumoto J."/>
            <person name="Wasserscheid J."/>
            <person name="Dewar K."/>
            <person name="Wiley G.B."/>
            <person name="Macmil S.L."/>
            <person name="Roe B.A."/>
            <person name="Zeller R.W."/>
            <person name="Hastings K.E."/>
            <person name="Lemaire P."/>
            <person name="Lindquist E."/>
            <person name="Endo T."/>
            <person name="Hotta K."/>
            <person name="Inaba K."/>
        </authorList>
    </citation>
    <scope>NUCLEOTIDE SEQUENCE [LARGE SCALE GENOMIC DNA]</scope>
    <source>
        <strain evidence="13">wild type</strain>
    </source>
</reference>
<name>B1H3L8_CIOIN</name>
<feature type="active site" description="Charge relay system" evidence="8">
    <location>
        <position position="471"/>
    </location>
</feature>
<dbReference type="FunFam" id="3.40.50.1820:FF:000029">
    <property type="entry name" value="Acetylcholinesterase"/>
    <property type="match status" value="1"/>
</dbReference>
<dbReference type="HOGENOM" id="CLU_006586_13_0_1"/>
<keyword evidence="7" id="KW-0325">Glycoprotein</keyword>
<feature type="active site" description="Charge relay system" evidence="8">
    <location>
        <position position="356"/>
    </location>
</feature>
<feature type="domain" description="Carboxylesterase type B" evidence="10">
    <location>
        <begin position="30"/>
        <end position="565"/>
    </location>
</feature>
<dbReference type="GO" id="GO:0005615">
    <property type="term" value="C:extracellular space"/>
    <property type="evidence" value="ECO:0000318"/>
    <property type="project" value="GO_Central"/>
</dbReference>
<dbReference type="GeneID" id="100169895"/>
<dbReference type="OrthoDB" id="9000293at2759"/>
<dbReference type="RefSeq" id="NP_001122349.1">
    <property type="nucleotide sequence ID" value="NM_001128877.1"/>
</dbReference>
<evidence type="ECO:0000256" key="7">
    <source>
        <dbReference type="ARBA" id="ARBA00023180"/>
    </source>
</evidence>
<dbReference type="InterPro" id="IPR002018">
    <property type="entry name" value="CarbesteraseB"/>
</dbReference>
<evidence type="ECO:0000259" key="11">
    <source>
        <dbReference type="Pfam" id="PF08674"/>
    </source>
</evidence>
<dbReference type="PROSITE" id="PS00941">
    <property type="entry name" value="CARBOXYLESTERASE_B_2"/>
    <property type="match status" value="1"/>
</dbReference>
<dbReference type="Pfam" id="PF08674">
    <property type="entry name" value="AChE_tetra"/>
    <property type="match status" value="1"/>
</dbReference>
<evidence type="ECO:0000256" key="9">
    <source>
        <dbReference type="RuleBase" id="RU361235"/>
    </source>
</evidence>
<dbReference type="EC" id="3.1.1.-" evidence="9"/>
<evidence type="ECO:0000256" key="1">
    <source>
        <dbReference type="ARBA" id="ARBA00004613"/>
    </source>
</evidence>
<gene>
    <name evidence="13" type="primary">ache</name>
</gene>
<dbReference type="GO" id="GO:0003990">
    <property type="term" value="F:acetylcholinesterase activity"/>
    <property type="evidence" value="ECO:0000318"/>
    <property type="project" value="GO_Central"/>
</dbReference>
<dbReference type="Proteomes" id="UP000008144">
    <property type="component" value="Chromosome 12"/>
</dbReference>
<dbReference type="InterPro" id="IPR019819">
    <property type="entry name" value="Carboxylesterase_B_CS"/>
</dbReference>
<keyword evidence="5 9" id="KW-0378">Hydrolase</keyword>
<dbReference type="GO" id="GO:0006581">
    <property type="term" value="P:acetylcholine catabolic process"/>
    <property type="evidence" value="ECO:0000318"/>
    <property type="project" value="GO_Central"/>
</dbReference>
<proteinExistence type="evidence at transcript level"/>
<accession>A0A1W2VPC7</accession>
<dbReference type="InterPro" id="IPR014788">
    <property type="entry name" value="AChE_tetra"/>
</dbReference>
<dbReference type="EMBL" id="BK006073">
    <property type="protein sequence ID" value="DAA06143.1"/>
    <property type="molecule type" value="mRNA"/>
</dbReference>
<evidence type="ECO:0000256" key="2">
    <source>
        <dbReference type="ARBA" id="ARBA00005964"/>
    </source>
</evidence>
<keyword evidence="3" id="KW-0719">Serine esterase</keyword>
<sequence length="618" mass="69212">MLDLSPCVPSLLCCIFVCVIYEVQASSNGLVVQTMYGSVRGKHVESPPRHQRIAAFLGIPFASPPVGELRFAAPQPPLSWEPDVRQTTEFGNSCVQIDDEVFGNFRGSQMWNAPNLKSEDCLYLNIWTPRIPTSTRSQPLAVMVWIYGGSFYSGTTALALYDGRYLAAQGGVVVVSINYRLGPLGFLAPLAGTPGNAGLLDQQLALKWVRDNIRAFGGNPDNVTLMGESAGAASIGLHTVAPSSRGLFNRVIFQSGNQMTPWSTISLPTSLNRTRILAANLRCPNPRTSSELDVLTCLRSHSAVDVFSNSWITQEIFDFPFVPVHGTSFLPEHPHEVTRKGEQADVDVMAGHNTNEGSYFTLYTVPGFNISSQSILSKKEYIDGIALSGIKTNELGRSGAAFMYADWENPDNVLQYRDGVNEIVGDFHVVCPTVLLTKRHSRTFSNNNVYLYHLSYRLSNNPWPAWMGVMHGYEIELMFGTPWFGTSQFTSGYNDVDRSVSRRMVHYWTNFAKFGNPNGLRSANELDLRSTDWPRFDDVRQRYLEIGIDDDVMGPFPNSFRCAFWERYLPSLKLASSDMDEVETKWKIEFNRWTESMDLWDRSFKAYSKDGKQSSCPN</sequence>
<dbReference type="PANTHER" id="PTHR43918">
    <property type="entry name" value="ACETYLCHOLINESTERASE"/>
    <property type="match status" value="1"/>
</dbReference>
<keyword evidence="6" id="KW-1015">Disulfide bond</keyword>
<reference evidence="13" key="4">
    <citation type="submission" date="2025-05" db="UniProtKB">
        <authorList>
            <consortium name="Ensembl"/>
        </authorList>
    </citation>
    <scope>IDENTIFICATION</scope>
</reference>
<reference evidence="14" key="1">
    <citation type="journal article" date="2002" name="Science">
        <title>The draft genome of Ciona intestinalis: insights into chordate and vertebrate origins.</title>
        <authorList>
            <person name="Dehal P."/>
            <person name="Satou Y."/>
            <person name="Campbell R.K."/>
            <person name="Chapman J."/>
            <person name="Degnan B."/>
            <person name="De Tomaso A."/>
            <person name="Davidson B."/>
            <person name="Di Gregorio A."/>
            <person name="Gelpke M."/>
            <person name="Goodstein D.M."/>
            <person name="Harafuji N."/>
            <person name="Hastings K.E."/>
            <person name="Ho I."/>
            <person name="Hotta K."/>
            <person name="Huang W."/>
            <person name="Kawashima T."/>
            <person name="Lemaire P."/>
            <person name="Martinez D."/>
            <person name="Meinertzhagen I.A."/>
            <person name="Necula S."/>
            <person name="Nonaka M."/>
            <person name="Putnam N."/>
            <person name="Rash S."/>
            <person name="Saiga H."/>
            <person name="Satake M."/>
            <person name="Terry A."/>
            <person name="Yamada L."/>
            <person name="Wang H.G."/>
            <person name="Awazu S."/>
            <person name="Azumi K."/>
            <person name="Boore J."/>
            <person name="Branno M."/>
            <person name="Chin-Bow S."/>
            <person name="DeSantis R."/>
            <person name="Doyle S."/>
            <person name="Francino P."/>
            <person name="Keys D.N."/>
            <person name="Haga S."/>
            <person name="Hayashi H."/>
            <person name="Hino K."/>
            <person name="Imai K.S."/>
            <person name="Inaba K."/>
            <person name="Kano S."/>
            <person name="Kobayashi K."/>
            <person name="Kobayashi M."/>
            <person name="Lee B.I."/>
            <person name="Makabe K.W."/>
            <person name="Manohar C."/>
            <person name="Matassi G."/>
            <person name="Medina M."/>
            <person name="Mochizuki Y."/>
            <person name="Mount S."/>
            <person name="Morishita T."/>
            <person name="Miura S."/>
            <person name="Nakayama A."/>
            <person name="Nishizaka S."/>
            <person name="Nomoto H."/>
            <person name="Ohta F."/>
            <person name="Oishi K."/>
            <person name="Rigoutsos I."/>
            <person name="Sano M."/>
            <person name="Sasaki A."/>
            <person name="Sasakura Y."/>
            <person name="Shoguchi E."/>
            <person name="Shin-i T."/>
            <person name="Spagnuolo A."/>
            <person name="Stainier D."/>
            <person name="Suzuki M.M."/>
            <person name="Tassy O."/>
            <person name="Takatori N."/>
            <person name="Tokuoka M."/>
            <person name="Yagi K."/>
            <person name="Yoshizaki F."/>
            <person name="Wada S."/>
            <person name="Zhang C."/>
            <person name="Hyatt P.D."/>
            <person name="Larimer F."/>
            <person name="Detter C."/>
            <person name="Doggett N."/>
            <person name="Glavina T."/>
            <person name="Hawkins T."/>
            <person name="Richardson P."/>
            <person name="Lucas S."/>
            <person name="Kohara Y."/>
            <person name="Levine M."/>
            <person name="Satoh N."/>
            <person name="Rokhsar D.S."/>
        </authorList>
    </citation>
    <scope>NUCLEOTIDE SEQUENCE [LARGE SCALE GENOMIC DNA]</scope>
</reference>
<evidence type="ECO:0000256" key="3">
    <source>
        <dbReference type="ARBA" id="ARBA00022487"/>
    </source>
</evidence>
<dbReference type="GO" id="GO:0019695">
    <property type="term" value="P:choline metabolic process"/>
    <property type="evidence" value="ECO:0000318"/>
    <property type="project" value="GO_Central"/>
</dbReference>
<feature type="chain" id="PRO_5010392929" description="Carboxylic ester hydrolase" evidence="9">
    <location>
        <begin position="26"/>
        <end position="618"/>
    </location>
</feature>
<dbReference type="PROSITE" id="PS00122">
    <property type="entry name" value="CARBOXYLESTERASE_B_1"/>
    <property type="match status" value="1"/>
</dbReference>
<keyword evidence="9" id="KW-0732">Signal</keyword>
<dbReference type="PRINTS" id="PR00878">
    <property type="entry name" value="CHOLNESTRASE"/>
</dbReference>
<evidence type="ECO:0000256" key="4">
    <source>
        <dbReference type="ARBA" id="ARBA00022525"/>
    </source>
</evidence>
<dbReference type="PANTHER" id="PTHR43918:SF12">
    <property type="entry name" value="ACETYLCHOLINESTERASE 1"/>
    <property type="match status" value="1"/>
</dbReference>
<evidence type="ECO:0000256" key="6">
    <source>
        <dbReference type="ARBA" id="ARBA00023157"/>
    </source>
</evidence>
<accession>F6PTF2</accession>
<dbReference type="OMA" id="AKECHLW"/>
<evidence type="ECO:0000256" key="8">
    <source>
        <dbReference type="PIRSR" id="PIRSR600997-1"/>
    </source>
</evidence>
<dbReference type="ESTHER" id="cioin-ACHE1">
    <property type="family name" value="ACHE"/>
</dbReference>
<dbReference type="SUPFAM" id="SSF53474">
    <property type="entry name" value="alpha/beta-Hydrolases"/>
    <property type="match status" value="1"/>
</dbReference>
<accession>B1H3L8</accession>
<dbReference type="MEROPS" id="S09.980"/>
<dbReference type="KEGG" id="cin:100169895"/>